<organism evidence="1 2">
    <name type="scientific">Lichtheimia corymbifera JMRC:FSU:9682</name>
    <dbReference type="NCBI Taxonomy" id="1263082"/>
    <lineage>
        <taxon>Eukaryota</taxon>
        <taxon>Fungi</taxon>
        <taxon>Fungi incertae sedis</taxon>
        <taxon>Mucoromycota</taxon>
        <taxon>Mucoromycotina</taxon>
        <taxon>Mucoromycetes</taxon>
        <taxon>Mucorales</taxon>
        <taxon>Lichtheimiaceae</taxon>
        <taxon>Lichtheimia</taxon>
    </lineage>
</organism>
<keyword evidence="2" id="KW-1185">Reference proteome</keyword>
<evidence type="ECO:0000313" key="2">
    <source>
        <dbReference type="Proteomes" id="UP000027586"/>
    </source>
</evidence>
<name>A0A068RXT5_9FUNG</name>
<comment type="caution">
    <text evidence="1">The sequence shown here is derived from an EMBL/GenBank/DDBJ whole genome shotgun (WGS) entry which is preliminary data.</text>
</comment>
<dbReference type="VEuPathDB" id="FungiDB:LCOR_06046.1"/>
<evidence type="ECO:0000313" key="1">
    <source>
        <dbReference type="EMBL" id="CDH54829.1"/>
    </source>
</evidence>
<proteinExistence type="predicted"/>
<accession>A0A068RXT5</accession>
<dbReference type="AlphaFoldDB" id="A0A068RXT5"/>
<reference evidence="1" key="1">
    <citation type="submission" date="2013-08" db="EMBL/GenBank/DDBJ databases">
        <title>Gene expansion shapes genome architecture in the human pathogen Lichtheimia corymbifera: an evolutionary genomics analysis in the ancient terrestrial Mucorales (Mucoromycotina).</title>
        <authorList>
            <person name="Schwartze V.U."/>
            <person name="Winter S."/>
            <person name="Shelest E."/>
            <person name="Marcet-Houben M."/>
            <person name="Horn F."/>
            <person name="Wehner S."/>
            <person name="Hoffmann K."/>
            <person name="Riege K."/>
            <person name="Sammeth M."/>
            <person name="Nowrousian M."/>
            <person name="Valiante V."/>
            <person name="Linde J."/>
            <person name="Jacobsen I.D."/>
            <person name="Marz M."/>
            <person name="Brakhage A.A."/>
            <person name="Gabaldon T."/>
            <person name="Bocker S."/>
            <person name="Voigt K."/>
        </authorList>
    </citation>
    <scope>NUCLEOTIDE SEQUENCE [LARGE SCALE GENOMIC DNA]</scope>
    <source>
        <strain evidence="1">FSU 9682</strain>
    </source>
</reference>
<protein>
    <submittedName>
        <fullName evidence="1">Uncharacterized protein</fullName>
    </submittedName>
</protein>
<dbReference type="EMBL" id="CBTN010000025">
    <property type="protein sequence ID" value="CDH54829.1"/>
    <property type="molecule type" value="Genomic_DNA"/>
</dbReference>
<gene>
    <name evidence="1" type="ORF">LCOR_06046.1</name>
</gene>
<dbReference type="Proteomes" id="UP000027586">
    <property type="component" value="Unassembled WGS sequence"/>
</dbReference>
<sequence>MRIGWIPEHWDKKMNFNFWMASGHGFSSEAVINQDKSTYLYYVQQWIRYCYKAHLMMPQSTMALDESN</sequence>